<comment type="caution">
    <text evidence="4">The sequence shown here is derived from an EMBL/GenBank/DDBJ whole genome shotgun (WGS) entry which is preliminary data.</text>
</comment>
<dbReference type="InterPro" id="IPR011991">
    <property type="entry name" value="ArsR-like_HTH"/>
</dbReference>
<dbReference type="GO" id="GO:0006355">
    <property type="term" value="P:regulation of DNA-templated transcription"/>
    <property type="evidence" value="ECO:0007669"/>
    <property type="project" value="TreeGrafter"/>
</dbReference>
<evidence type="ECO:0000256" key="1">
    <source>
        <dbReference type="ARBA" id="ARBA00023015"/>
    </source>
</evidence>
<dbReference type="PANTHER" id="PTHR33154">
    <property type="entry name" value="TRANSCRIPTIONAL REGULATOR, ARSR FAMILY"/>
    <property type="match status" value="1"/>
</dbReference>
<evidence type="ECO:0000313" key="4">
    <source>
        <dbReference type="EMBL" id="HHE75723.1"/>
    </source>
</evidence>
<keyword evidence="3" id="KW-0804">Transcription</keyword>
<proteinExistence type="predicted"/>
<protein>
    <submittedName>
        <fullName evidence="4">Winged helix-turn-helix transcriptional regulator</fullName>
    </submittedName>
</protein>
<dbReference type="Gene3D" id="1.10.10.10">
    <property type="entry name" value="Winged helix-like DNA-binding domain superfamily/Winged helix DNA-binding domain"/>
    <property type="match status" value="1"/>
</dbReference>
<dbReference type="PANTHER" id="PTHR33154:SF33">
    <property type="entry name" value="TRANSCRIPTIONAL REPRESSOR SDPR"/>
    <property type="match status" value="1"/>
</dbReference>
<evidence type="ECO:0000256" key="2">
    <source>
        <dbReference type="ARBA" id="ARBA00023125"/>
    </source>
</evidence>
<dbReference type="InterPro" id="IPR051081">
    <property type="entry name" value="HTH_MetalResp_TranReg"/>
</dbReference>
<gene>
    <name evidence="4" type="ORF">ENL31_01170</name>
</gene>
<keyword evidence="1" id="KW-0805">Transcription regulation</keyword>
<dbReference type="InterPro" id="IPR036388">
    <property type="entry name" value="WH-like_DNA-bd_sf"/>
</dbReference>
<dbReference type="CDD" id="cd00090">
    <property type="entry name" value="HTH_ARSR"/>
    <property type="match status" value="1"/>
</dbReference>
<dbReference type="GO" id="GO:0003677">
    <property type="term" value="F:DNA binding"/>
    <property type="evidence" value="ECO:0007669"/>
    <property type="project" value="UniProtKB-KW"/>
</dbReference>
<dbReference type="SUPFAM" id="SSF46785">
    <property type="entry name" value="Winged helix' DNA-binding domain"/>
    <property type="match status" value="2"/>
</dbReference>
<dbReference type="InterPro" id="IPR036390">
    <property type="entry name" value="WH_DNA-bd_sf"/>
</dbReference>
<dbReference type="EMBL" id="DRTM01000088">
    <property type="protein sequence ID" value="HHE75723.1"/>
    <property type="molecule type" value="Genomic_DNA"/>
</dbReference>
<keyword evidence="2" id="KW-0238">DNA-binding</keyword>
<organism evidence="4">
    <name type="scientific">Candidatus Aciduliprofundum boonei</name>
    <dbReference type="NCBI Taxonomy" id="379547"/>
    <lineage>
        <taxon>Archaea</taxon>
        <taxon>Methanobacteriati</taxon>
        <taxon>Thermoplasmatota</taxon>
        <taxon>DHVE2 group</taxon>
        <taxon>Candidatus Aciduliprofundum</taxon>
    </lineage>
</organism>
<accession>A0A7J3T917</accession>
<dbReference type="Pfam" id="PF13412">
    <property type="entry name" value="HTH_24"/>
    <property type="match status" value="1"/>
</dbReference>
<reference evidence="4" key="1">
    <citation type="journal article" date="2020" name="mSystems">
        <title>Genome- and Community-Level Interaction Insights into Carbon Utilization and Element Cycling Functions of Hydrothermarchaeota in Hydrothermal Sediment.</title>
        <authorList>
            <person name="Zhou Z."/>
            <person name="Liu Y."/>
            <person name="Xu W."/>
            <person name="Pan J."/>
            <person name="Luo Z.H."/>
            <person name="Li M."/>
        </authorList>
    </citation>
    <scope>NUCLEOTIDE SEQUENCE [LARGE SCALE GENOMIC DNA]</scope>
    <source>
        <strain evidence="4">HyVt-85</strain>
    </source>
</reference>
<name>A0A7J3T917_9ARCH</name>
<evidence type="ECO:0000256" key="3">
    <source>
        <dbReference type="ARBA" id="ARBA00023163"/>
    </source>
</evidence>
<dbReference type="Proteomes" id="UP000886130">
    <property type="component" value="Unassembled WGS sequence"/>
</dbReference>
<sequence>MHLKLSNIQEVFKGLEEEEIKGYHPFSHKNRREIYRELTRAPCLNSSQLSSRTGIKASNTVWHLRKLQKEGYVHSVKYQSEIFYPEWLVLPEDWKLFYWINKKGVASIIRPLLFGCKGVDELISNMSRATFYRYLQVLKELGLIETGRGRKSWLCLKDIFFQKMEEYDRRGMKFKRDLIKRLERGGYEVEAIGTYNYEVKLRIVGREKFTMSIYISPIRTALGVFE</sequence>
<dbReference type="AlphaFoldDB" id="A0A7J3T917"/>